<name>A0A285VAS8_9MICO</name>
<dbReference type="SUPFAM" id="SSF53098">
    <property type="entry name" value="Ribonuclease H-like"/>
    <property type="match status" value="1"/>
</dbReference>
<dbReference type="InterPro" id="IPR050900">
    <property type="entry name" value="Transposase_IS3/IS150/IS904"/>
</dbReference>
<dbReference type="InterPro" id="IPR012337">
    <property type="entry name" value="RNaseH-like_sf"/>
</dbReference>
<dbReference type="EMBL" id="OBQK01000001">
    <property type="protein sequence ID" value="SOC51199.1"/>
    <property type="molecule type" value="Genomic_DNA"/>
</dbReference>
<evidence type="ECO:0000313" key="1">
    <source>
        <dbReference type="EMBL" id="SOC51199.1"/>
    </source>
</evidence>
<evidence type="ECO:0000313" key="2">
    <source>
        <dbReference type="Proteomes" id="UP000219688"/>
    </source>
</evidence>
<dbReference type="PANTHER" id="PTHR46889">
    <property type="entry name" value="TRANSPOSASE INSF FOR INSERTION SEQUENCE IS3B-RELATED"/>
    <property type="match status" value="1"/>
</dbReference>
<dbReference type="PANTHER" id="PTHR46889:SF4">
    <property type="entry name" value="TRANSPOSASE INSO FOR INSERTION SEQUENCE ELEMENT IS911B-RELATED"/>
    <property type="match status" value="1"/>
</dbReference>
<accession>A0A285VAS8</accession>
<organism evidence="1 2">
    <name type="scientific">Ornithinimicrobium cerasi</name>
    <dbReference type="NCBI Taxonomy" id="2248773"/>
    <lineage>
        <taxon>Bacteria</taxon>
        <taxon>Bacillati</taxon>
        <taxon>Actinomycetota</taxon>
        <taxon>Actinomycetes</taxon>
        <taxon>Micrococcales</taxon>
        <taxon>Ornithinimicrobiaceae</taxon>
        <taxon>Ornithinimicrobium</taxon>
    </lineage>
</organism>
<evidence type="ECO:0008006" key="3">
    <source>
        <dbReference type="Google" id="ProtNLM"/>
    </source>
</evidence>
<dbReference type="AlphaFoldDB" id="A0A285VAS8"/>
<reference evidence="2" key="1">
    <citation type="submission" date="2017-08" db="EMBL/GenBank/DDBJ databases">
        <authorList>
            <person name="Varghese N."/>
            <person name="Submissions S."/>
        </authorList>
    </citation>
    <scope>NUCLEOTIDE SEQUENCE [LARGE SCALE GENOMIC DNA]</scope>
    <source>
        <strain evidence="2">USBA17B2</strain>
    </source>
</reference>
<dbReference type="Proteomes" id="UP000219688">
    <property type="component" value="Unassembled WGS sequence"/>
</dbReference>
<gene>
    <name evidence="1" type="ORF">SAMN05421879_10174</name>
</gene>
<keyword evidence="2" id="KW-1185">Reference proteome</keyword>
<sequence length="147" mass="16399">MGHRFSAPPKSRNQLWVGDITEHWTGEGKLSLCTLKDVYSNRIVGYSIHPGCRPITSIVGALLRLVESGQFRSRMFVHARKPHGMVGSMSRVGAAGDSAAMEPFFALLQKNVLDRRRWATRHDLRMAIATWIERPTTAADVRTPSAD</sequence>
<proteinExistence type="predicted"/>
<protein>
    <recommendedName>
        <fullName evidence="3">Integrase core domain-containing protein</fullName>
    </recommendedName>
</protein>